<organism evidence="2 3">
    <name type="scientific">Prorocentrum cordatum</name>
    <dbReference type="NCBI Taxonomy" id="2364126"/>
    <lineage>
        <taxon>Eukaryota</taxon>
        <taxon>Sar</taxon>
        <taxon>Alveolata</taxon>
        <taxon>Dinophyceae</taxon>
        <taxon>Prorocentrales</taxon>
        <taxon>Prorocentraceae</taxon>
        <taxon>Prorocentrum</taxon>
    </lineage>
</organism>
<comment type="caution">
    <text evidence="2">The sequence shown here is derived from an EMBL/GenBank/DDBJ whole genome shotgun (WGS) entry which is preliminary data.</text>
</comment>
<evidence type="ECO:0000256" key="1">
    <source>
        <dbReference type="SAM" id="MobiDB-lite"/>
    </source>
</evidence>
<feature type="compositionally biased region" description="Basic residues" evidence="1">
    <location>
        <begin position="1"/>
        <end position="11"/>
    </location>
</feature>
<evidence type="ECO:0000313" key="3">
    <source>
        <dbReference type="Proteomes" id="UP001189429"/>
    </source>
</evidence>
<dbReference type="EMBL" id="CAUYUJ010003447">
    <property type="protein sequence ID" value="CAK0805382.1"/>
    <property type="molecule type" value="Genomic_DNA"/>
</dbReference>
<reference evidence="2" key="1">
    <citation type="submission" date="2023-10" db="EMBL/GenBank/DDBJ databases">
        <authorList>
            <person name="Chen Y."/>
            <person name="Shah S."/>
            <person name="Dougan E. K."/>
            <person name="Thang M."/>
            <person name="Chan C."/>
        </authorList>
    </citation>
    <scope>NUCLEOTIDE SEQUENCE [LARGE SCALE GENOMIC DNA]</scope>
</reference>
<protein>
    <submittedName>
        <fullName evidence="2">Uncharacterized protein</fullName>
    </submittedName>
</protein>
<sequence length="351" mass="37800">MPRPFRSRRKGSVLERRSRPTQGSIAPLGHGRSWGQHGVTSALVGSRGLSPRAPDRARTSCPPTRMRERRNLATPQNGRGHIVGDLARRQWRRLAAHHATTAGPSILGPFARELEADSVELCRRAAEGTCAEGHFELALVVATEPREGPLDRAMQVLRTMPRFVALPPDDCWDGGSEQAAPRSTMPRWELPAASWDADASVAAELRRQWAGAYLGPDGELDGGARSLCLDVVARWRALWGAARCAAGCRAAALSRTCVTLRRDSLRGTEWWCFRVLGVSLAPEAGAVSVVSMEYFERNRCWGEARGRGHGGPGGRGCGHGVRGAAGVGRMVGRGAPRPGQFPRALASGQCT</sequence>
<feature type="region of interest" description="Disordered" evidence="1">
    <location>
        <begin position="1"/>
        <end position="80"/>
    </location>
</feature>
<gene>
    <name evidence="2" type="ORF">PCOR1329_LOCUS11898</name>
</gene>
<keyword evidence="3" id="KW-1185">Reference proteome</keyword>
<accession>A0ABN9QH95</accession>
<proteinExistence type="predicted"/>
<dbReference type="Proteomes" id="UP001189429">
    <property type="component" value="Unassembled WGS sequence"/>
</dbReference>
<evidence type="ECO:0000313" key="2">
    <source>
        <dbReference type="EMBL" id="CAK0805382.1"/>
    </source>
</evidence>
<feature type="region of interest" description="Disordered" evidence="1">
    <location>
        <begin position="332"/>
        <end position="351"/>
    </location>
</feature>
<name>A0ABN9QH95_9DINO</name>